<comment type="caution">
    <text evidence="1">The sequence shown here is derived from an EMBL/GenBank/DDBJ whole genome shotgun (WGS) entry which is preliminary data.</text>
</comment>
<gene>
    <name evidence="1" type="ORF">G4P45_004792</name>
</gene>
<dbReference type="EMBL" id="DAASZU010000034">
    <property type="protein sequence ID" value="HAE7710295.1"/>
    <property type="molecule type" value="Genomic_DNA"/>
</dbReference>
<protein>
    <submittedName>
        <fullName evidence="1">Uncharacterized protein</fullName>
    </submittedName>
</protein>
<dbReference type="AlphaFoldDB" id="A0A736PL86"/>
<accession>A0A736PL86</accession>
<reference evidence="1" key="1">
    <citation type="journal article" date="2018" name="Genome Biol.">
        <title>SKESA: strategic k-mer extension for scrupulous assemblies.</title>
        <authorList>
            <person name="Souvorov A."/>
            <person name="Agarwala R."/>
            <person name="Lipman D.J."/>
        </authorList>
    </citation>
    <scope>NUCLEOTIDE SEQUENCE</scope>
    <source>
        <strain evidence="1">13-5160</strain>
    </source>
</reference>
<reference evidence="1" key="2">
    <citation type="submission" date="2018-07" db="EMBL/GenBank/DDBJ databases">
        <authorList>
            <consortium name="NCBI Pathogen Detection Project"/>
        </authorList>
    </citation>
    <scope>NUCLEOTIDE SEQUENCE</scope>
    <source>
        <strain evidence="1">13-5160</strain>
    </source>
</reference>
<evidence type="ECO:0000313" key="1">
    <source>
        <dbReference type="EMBL" id="HAE7710295.1"/>
    </source>
</evidence>
<proteinExistence type="predicted"/>
<organism evidence="1">
    <name type="scientific">Salmonella enterica subsp. enterica serovar Stanley</name>
    <dbReference type="NCBI Taxonomy" id="192953"/>
    <lineage>
        <taxon>Bacteria</taxon>
        <taxon>Pseudomonadati</taxon>
        <taxon>Pseudomonadota</taxon>
        <taxon>Gammaproteobacteria</taxon>
        <taxon>Enterobacterales</taxon>
        <taxon>Enterobacteriaceae</taxon>
        <taxon>Salmonella</taxon>
    </lineage>
</organism>
<name>A0A736PL86_SALET</name>
<sequence>MSVNHAAILFTTDVRRPPAARCRKGLEQELMEFVLLLKELLKLAQIIRQIAENSG</sequence>